<name>A0A0P0W553_ORYSJ</name>
<reference evidence="1 2" key="2">
    <citation type="journal article" date="2013" name="Plant Cell Physiol.">
        <title>Rice Annotation Project Database (RAP-DB): an integrative and interactive database for rice genomics.</title>
        <authorList>
            <person name="Sakai H."/>
            <person name="Lee S.S."/>
            <person name="Tanaka T."/>
            <person name="Numa H."/>
            <person name="Kim J."/>
            <person name="Kawahara Y."/>
            <person name="Wakimoto H."/>
            <person name="Yang C.C."/>
            <person name="Iwamoto M."/>
            <person name="Abe T."/>
            <person name="Yamada Y."/>
            <person name="Muto A."/>
            <person name="Inokuchi H."/>
            <person name="Ikemura T."/>
            <person name="Matsumoto T."/>
            <person name="Sasaki T."/>
            <person name="Itoh T."/>
        </authorList>
    </citation>
    <scope>NUCLEOTIDE SEQUENCE [LARGE SCALE GENOMIC DNA]</scope>
    <source>
        <strain evidence="2">cv. Nipponbare</strain>
    </source>
</reference>
<accession>A0A0P0W553</accession>
<organism evidence="1 2">
    <name type="scientific">Oryza sativa subsp. japonica</name>
    <name type="common">Rice</name>
    <dbReference type="NCBI Taxonomy" id="39947"/>
    <lineage>
        <taxon>Eukaryota</taxon>
        <taxon>Viridiplantae</taxon>
        <taxon>Streptophyta</taxon>
        <taxon>Embryophyta</taxon>
        <taxon>Tracheophyta</taxon>
        <taxon>Spermatophyta</taxon>
        <taxon>Magnoliopsida</taxon>
        <taxon>Liliopsida</taxon>
        <taxon>Poales</taxon>
        <taxon>Poaceae</taxon>
        <taxon>BOP clade</taxon>
        <taxon>Oryzoideae</taxon>
        <taxon>Oryzeae</taxon>
        <taxon>Oryzinae</taxon>
        <taxon>Oryza</taxon>
        <taxon>Oryza sativa</taxon>
    </lineage>
</organism>
<feature type="non-terminal residue" evidence="1">
    <location>
        <position position="1"/>
    </location>
</feature>
<keyword evidence="2" id="KW-1185">Reference proteome</keyword>
<dbReference type="Gramene" id="Os03t0815800-03">
    <property type="protein sequence ID" value="Os03t0815800-03"/>
    <property type="gene ID" value="Os03g0815800"/>
</dbReference>
<reference evidence="1 2" key="3">
    <citation type="journal article" date="2013" name="Rice">
        <title>Improvement of the Oryza sativa Nipponbare reference genome using next generation sequence and optical map data.</title>
        <authorList>
            <person name="Kawahara Y."/>
            <person name="de la Bastide M."/>
            <person name="Hamilton J.P."/>
            <person name="Kanamori H."/>
            <person name="McCombie W.R."/>
            <person name="Ouyang S."/>
            <person name="Schwartz D.C."/>
            <person name="Tanaka T."/>
            <person name="Wu J."/>
            <person name="Zhou S."/>
            <person name="Childs K.L."/>
            <person name="Davidson R.M."/>
            <person name="Lin H."/>
            <person name="Quesada-Ocampo L."/>
            <person name="Vaillancourt B."/>
            <person name="Sakai H."/>
            <person name="Lee S.S."/>
            <person name="Kim J."/>
            <person name="Numa H."/>
            <person name="Itoh T."/>
            <person name="Buell C.R."/>
            <person name="Matsumoto T."/>
        </authorList>
    </citation>
    <scope>NUCLEOTIDE SEQUENCE [LARGE SCALE GENOMIC DNA]</scope>
    <source>
        <strain evidence="2">cv. Nipponbare</strain>
    </source>
</reference>
<protein>
    <submittedName>
        <fullName evidence="1">Os03g0815800 protein</fullName>
    </submittedName>
</protein>
<evidence type="ECO:0000313" key="1">
    <source>
        <dbReference type="EMBL" id="BAS87037.1"/>
    </source>
</evidence>
<proteinExistence type="predicted"/>
<gene>
    <name evidence="1" type="ordered locus">Os03g0815800</name>
    <name evidence="1" type="ORF">OSNPB_030815800</name>
</gene>
<dbReference type="Proteomes" id="UP000059680">
    <property type="component" value="Chromosome 3"/>
</dbReference>
<dbReference type="AlphaFoldDB" id="A0A0P0W553"/>
<sequence>RKKRSGCGTRVRAFHAVSACVEEVGGA</sequence>
<dbReference type="ExpressionAtlas" id="A0A0P0W553">
    <property type="expression patterns" value="baseline and differential"/>
</dbReference>
<dbReference type="EMBL" id="AP014959">
    <property type="protein sequence ID" value="BAS87037.1"/>
    <property type="molecule type" value="Genomic_DNA"/>
</dbReference>
<evidence type="ECO:0000313" key="2">
    <source>
        <dbReference type="Proteomes" id="UP000059680"/>
    </source>
</evidence>
<reference evidence="2" key="1">
    <citation type="journal article" date="2005" name="Nature">
        <title>The map-based sequence of the rice genome.</title>
        <authorList>
            <consortium name="International rice genome sequencing project (IRGSP)"/>
            <person name="Matsumoto T."/>
            <person name="Wu J."/>
            <person name="Kanamori H."/>
            <person name="Katayose Y."/>
            <person name="Fujisawa M."/>
            <person name="Namiki N."/>
            <person name="Mizuno H."/>
            <person name="Yamamoto K."/>
            <person name="Antonio B.A."/>
            <person name="Baba T."/>
            <person name="Sakata K."/>
            <person name="Nagamura Y."/>
            <person name="Aoki H."/>
            <person name="Arikawa K."/>
            <person name="Arita K."/>
            <person name="Bito T."/>
            <person name="Chiden Y."/>
            <person name="Fujitsuka N."/>
            <person name="Fukunaka R."/>
            <person name="Hamada M."/>
            <person name="Harada C."/>
            <person name="Hayashi A."/>
            <person name="Hijishita S."/>
            <person name="Honda M."/>
            <person name="Hosokawa S."/>
            <person name="Ichikawa Y."/>
            <person name="Idonuma A."/>
            <person name="Iijima M."/>
            <person name="Ikeda M."/>
            <person name="Ikeno M."/>
            <person name="Ito K."/>
            <person name="Ito S."/>
            <person name="Ito T."/>
            <person name="Ito Y."/>
            <person name="Ito Y."/>
            <person name="Iwabuchi A."/>
            <person name="Kamiya K."/>
            <person name="Karasawa W."/>
            <person name="Kurita K."/>
            <person name="Katagiri S."/>
            <person name="Kikuta A."/>
            <person name="Kobayashi H."/>
            <person name="Kobayashi N."/>
            <person name="Machita K."/>
            <person name="Maehara T."/>
            <person name="Masukawa M."/>
            <person name="Mizubayashi T."/>
            <person name="Mukai Y."/>
            <person name="Nagasaki H."/>
            <person name="Nagata Y."/>
            <person name="Naito S."/>
            <person name="Nakashima M."/>
            <person name="Nakama Y."/>
            <person name="Nakamichi Y."/>
            <person name="Nakamura M."/>
            <person name="Meguro A."/>
            <person name="Negishi M."/>
            <person name="Ohta I."/>
            <person name="Ohta T."/>
            <person name="Okamoto M."/>
            <person name="Ono N."/>
            <person name="Saji S."/>
            <person name="Sakaguchi M."/>
            <person name="Sakai K."/>
            <person name="Shibata M."/>
            <person name="Shimokawa T."/>
            <person name="Song J."/>
            <person name="Takazaki Y."/>
            <person name="Terasawa K."/>
            <person name="Tsugane M."/>
            <person name="Tsuji K."/>
            <person name="Ueda S."/>
            <person name="Waki K."/>
            <person name="Yamagata H."/>
            <person name="Yamamoto M."/>
            <person name="Yamamoto S."/>
            <person name="Yamane H."/>
            <person name="Yoshiki S."/>
            <person name="Yoshihara R."/>
            <person name="Yukawa K."/>
            <person name="Zhong H."/>
            <person name="Yano M."/>
            <person name="Yuan Q."/>
            <person name="Ouyang S."/>
            <person name="Liu J."/>
            <person name="Jones K.M."/>
            <person name="Gansberger K."/>
            <person name="Moffat K."/>
            <person name="Hill J."/>
            <person name="Bera J."/>
            <person name="Fadrosh D."/>
            <person name="Jin S."/>
            <person name="Johri S."/>
            <person name="Kim M."/>
            <person name="Overton L."/>
            <person name="Reardon M."/>
            <person name="Tsitrin T."/>
            <person name="Vuong H."/>
            <person name="Weaver B."/>
            <person name="Ciecko A."/>
            <person name="Tallon L."/>
            <person name="Jackson J."/>
            <person name="Pai G."/>
            <person name="Aken S.V."/>
            <person name="Utterback T."/>
            <person name="Reidmuller S."/>
            <person name="Feldblyum T."/>
            <person name="Hsiao J."/>
            <person name="Zismann V."/>
            <person name="Iobst S."/>
            <person name="de Vazeille A.R."/>
            <person name="Buell C.R."/>
            <person name="Ying K."/>
            <person name="Li Y."/>
            <person name="Lu T."/>
            <person name="Huang Y."/>
            <person name="Zhao Q."/>
            <person name="Feng Q."/>
            <person name="Zhang L."/>
            <person name="Zhu J."/>
            <person name="Weng Q."/>
            <person name="Mu J."/>
            <person name="Lu Y."/>
            <person name="Fan D."/>
            <person name="Liu Y."/>
            <person name="Guan J."/>
            <person name="Zhang Y."/>
            <person name="Yu S."/>
            <person name="Liu X."/>
            <person name="Zhang Y."/>
            <person name="Hong G."/>
            <person name="Han B."/>
            <person name="Choisne N."/>
            <person name="Demange N."/>
            <person name="Orjeda G."/>
            <person name="Samain S."/>
            <person name="Cattolico L."/>
            <person name="Pelletier E."/>
            <person name="Couloux A."/>
            <person name="Segurens B."/>
            <person name="Wincker P."/>
            <person name="D'Hont A."/>
            <person name="Scarpelli C."/>
            <person name="Weissenbach J."/>
            <person name="Salanoubat M."/>
            <person name="Quetier F."/>
            <person name="Yu Y."/>
            <person name="Kim H.R."/>
            <person name="Rambo T."/>
            <person name="Currie J."/>
            <person name="Collura K."/>
            <person name="Luo M."/>
            <person name="Yang T."/>
            <person name="Ammiraju J.S.S."/>
            <person name="Engler F."/>
            <person name="Soderlund C."/>
            <person name="Wing R.A."/>
            <person name="Palmer L.E."/>
            <person name="de la Bastide M."/>
            <person name="Spiegel L."/>
            <person name="Nascimento L."/>
            <person name="Zutavern T."/>
            <person name="O'Shaughnessy A."/>
            <person name="Dike S."/>
            <person name="Dedhia N."/>
            <person name="Preston R."/>
            <person name="Balija V."/>
            <person name="McCombie W.R."/>
            <person name="Chow T."/>
            <person name="Chen H."/>
            <person name="Chung M."/>
            <person name="Chen C."/>
            <person name="Shaw J."/>
            <person name="Wu H."/>
            <person name="Hsiao K."/>
            <person name="Chao Y."/>
            <person name="Chu M."/>
            <person name="Cheng C."/>
            <person name="Hour A."/>
            <person name="Lee P."/>
            <person name="Lin S."/>
            <person name="Lin Y."/>
            <person name="Liou J."/>
            <person name="Liu S."/>
            <person name="Hsing Y."/>
            <person name="Raghuvanshi S."/>
            <person name="Mohanty A."/>
            <person name="Bharti A.K."/>
            <person name="Gaur A."/>
            <person name="Gupta V."/>
            <person name="Kumar D."/>
            <person name="Ravi V."/>
            <person name="Vij S."/>
            <person name="Kapur A."/>
            <person name="Khurana P."/>
            <person name="Khurana P."/>
            <person name="Khurana J.P."/>
            <person name="Tyagi A.K."/>
            <person name="Gaikwad K."/>
            <person name="Singh A."/>
            <person name="Dalal V."/>
            <person name="Srivastava S."/>
            <person name="Dixit A."/>
            <person name="Pal A.K."/>
            <person name="Ghazi I.A."/>
            <person name="Yadav M."/>
            <person name="Pandit A."/>
            <person name="Bhargava A."/>
            <person name="Sureshbabu K."/>
            <person name="Batra K."/>
            <person name="Sharma T.R."/>
            <person name="Mohapatra T."/>
            <person name="Singh N.K."/>
            <person name="Messing J."/>
            <person name="Nelson A.B."/>
            <person name="Fuks G."/>
            <person name="Kavchok S."/>
            <person name="Keizer G."/>
            <person name="Linton E."/>
            <person name="Llaca V."/>
            <person name="Song R."/>
            <person name="Tanyolac B."/>
            <person name="Young S."/>
            <person name="Ho-Il K."/>
            <person name="Hahn J.H."/>
            <person name="Sangsakoo G."/>
            <person name="Vanavichit A."/>
            <person name="de Mattos Luiz.A.T."/>
            <person name="Zimmer P.D."/>
            <person name="Malone G."/>
            <person name="Dellagostin O."/>
            <person name="de Oliveira A.C."/>
            <person name="Bevan M."/>
            <person name="Bancroft I."/>
            <person name="Minx P."/>
            <person name="Cordum H."/>
            <person name="Wilson R."/>
            <person name="Cheng Z."/>
            <person name="Jin W."/>
            <person name="Jiang J."/>
            <person name="Leong S.A."/>
            <person name="Iwama H."/>
            <person name="Gojobori T."/>
            <person name="Itoh T."/>
            <person name="Niimura Y."/>
            <person name="Fujii Y."/>
            <person name="Habara T."/>
            <person name="Sakai H."/>
            <person name="Sato Y."/>
            <person name="Wilson G."/>
            <person name="Kumar K."/>
            <person name="McCouch S."/>
            <person name="Juretic N."/>
            <person name="Hoen D."/>
            <person name="Wright S."/>
            <person name="Bruskiewich R."/>
            <person name="Bureau T."/>
            <person name="Miyao A."/>
            <person name="Hirochika H."/>
            <person name="Nishikawa T."/>
            <person name="Kadowaki K."/>
            <person name="Sugiura M."/>
            <person name="Burr B."/>
            <person name="Sasaki T."/>
        </authorList>
    </citation>
    <scope>NUCLEOTIDE SEQUENCE [LARGE SCALE GENOMIC DNA]</scope>
    <source>
        <strain evidence="2">cv. Nipponbare</strain>
    </source>
</reference>